<accession>A0ABR4G4G3</accession>
<evidence type="ECO:0000313" key="2">
    <source>
        <dbReference type="Proteomes" id="UP001610563"/>
    </source>
</evidence>
<comment type="caution">
    <text evidence="1">The sequence shown here is derived from an EMBL/GenBank/DDBJ whole genome shotgun (WGS) entry which is preliminary data.</text>
</comment>
<dbReference type="Proteomes" id="UP001610563">
    <property type="component" value="Unassembled WGS sequence"/>
</dbReference>
<evidence type="ECO:0000313" key="1">
    <source>
        <dbReference type="EMBL" id="KAL2793895.1"/>
    </source>
</evidence>
<protein>
    <submittedName>
        <fullName evidence="1">Uncharacterized protein</fullName>
    </submittedName>
</protein>
<proteinExistence type="predicted"/>
<name>A0ABR4G4G3_9EURO</name>
<sequence>MNEKRLFQLLHYRKVQLDQSSKPQVITYHRYRQFGSCDSHLKGHTCPCPVSRINPCIAQPHPLNLSSPCLELGHRIPVIWRPRREGARINPSTVFGATSHALTGHRSLGPGREQPRGLPLHFIPLGENHKRWVPCDYGNYSRETLPLSRPR</sequence>
<gene>
    <name evidence="1" type="ORF">BJX66DRAFT_216841</name>
</gene>
<organism evidence="1 2">
    <name type="scientific">Aspergillus keveii</name>
    <dbReference type="NCBI Taxonomy" id="714993"/>
    <lineage>
        <taxon>Eukaryota</taxon>
        <taxon>Fungi</taxon>
        <taxon>Dikarya</taxon>
        <taxon>Ascomycota</taxon>
        <taxon>Pezizomycotina</taxon>
        <taxon>Eurotiomycetes</taxon>
        <taxon>Eurotiomycetidae</taxon>
        <taxon>Eurotiales</taxon>
        <taxon>Aspergillaceae</taxon>
        <taxon>Aspergillus</taxon>
        <taxon>Aspergillus subgen. Nidulantes</taxon>
    </lineage>
</organism>
<dbReference type="EMBL" id="JBFTWV010000051">
    <property type="protein sequence ID" value="KAL2793895.1"/>
    <property type="molecule type" value="Genomic_DNA"/>
</dbReference>
<keyword evidence="2" id="KW-1185">Reference proteome</keyword>
<reference evidence="1 2" key="1">
    <citation type="submission" date="2024-07" db="EMBL/GenBank/DDBJ databases">
        <title>Section-level genome sequencing and comparative genomics of Aspergillus sections Usti and Cavernicolus.</title>
        <authorList>
            <consortium name="Lawrence Berkeley National Laboratory"/>
            <person name="Nybo J.L."/>
            <person name="Vesth T.C."/>
            <person name="Theobald S."/>
            <person name="Frisvad J.C."/>
            <person name="Larsen T.O."/>
            <person name="Kjaerboelling I."/>
            <person name="Rothschild-Mancinelli K."/>
            <person name="Lyhne E.K."/>
            <person name="Kogle M.E."/>
            <person name="Barry K."/>
            <person name="Clum A."/>
            <person name="Na H."/>
            <person name="Ledsgaard L."/>
            <person name="Lin J."/>
            <person name="Lipzen A."/>
            <person name="Kuo A."/>
            <person name="Riley R."/>
            <person name="Mondo S."/>
            <person name="Labutti K."/>
            <person name="Haridas S."/>
            <person name="Pangalinan J."/>
            <person name="Salamov A.A."/>
            <person name="Simmons B.A."/>
            <person name="Magnuson J.K."/>
            <person name="Chen J."/>
            <person name="Drula E."/>
            <person name="Henrissat B."/>
            <person name="Wiebenga A."/>
            <person name="Lubbers R.J."/>
            <person name="Gomes A.C."/>
            <person name="Makela M.R."/>
            <person name="Stajich J."/>
            <person name="Grigoriev I.V."/>
            <person name="Mortensen U.H."/>
            <person name="De Vries R.P."/>
            <person name="Baker S.E."/>
            <person name="Andersen M.R."/>
        </authorList>
    </citation>
    <scope>NUCLEOTIDE SEQUENCE [LARGE SCALE GENOMIC DNA]</scope>
    <source>
        <strain evidence="1 2">CBS 209.92</strain>
    </source>
</reference>